<gene>
    <name evidence="13" type="ORF">K493DRAFT_267617</name>
</gene>
<feature type="domain" description="CSC1/OSCA1-like cytosolic" evidence="12">
    <location>
        <begin position="187"/>
        <end position="351"/>
    </location>
</feature>
<feature type="transmembrane region" description="Helical" evidence="8">
    <location>
        <begin position="615"/>
        <end position="640"/>
    </location>
</feature>
<evidence type="ECO:0000259" key="11">
    <source>
        <dbReference type="Pfam" id="PF13967"/>
    </source>
</evidence>
<evidence type="ECO:0000256" key="7">
    <source>
        <dbReference type="SAM" id="MobiDB-lite"/>
    </source>
</evidence>
<evidence type="ECO:0000256" key="5">
    <source>
        <dbReference type="ARBA" id="ARBA00022989"/>
    </source>
</evidence>
<proteinExistence type="inferred from homology"/>
<reference evidence="13 14" key="1">
    <citation type="submission" date="2016-07" db="EMBL/GenBank/DDBJ databases">
        <title>Pervasive Adenine N6-methylation of Active Genes in Fungi.</title>
        <authorList>
            <consortium name="DOE Joint Genome Institute"/>
            <person name="Mondo S.J."/>
            <person name="Dannebaum R.O."/>
            <person name="Kuo R.C."/>
            <person name="Labutti K."/>
            <person name="Haridas S."/>
            <person name="Kuo A."/>
            <person name="Salamov A."/>
            <person name="Ahrendt S.R."/>
            <person name="Lipzen A."/>
            <person name="Sullivan W."/>
            <person name="Andreopoulos W.B."/>
            <person name="Clum A."/>
            <person name="Lindquist E."/>
            <person name="Daum C."/>
            <person name="Ramamoorthy G.K."/>
            <person name="Gryganskyi A."/>
            <person name="Culley D."/>
            <person name="Magnuson J.K."/>
            <person name="James T.Y."/>
            <person name="O'Malley M.A."/>
            <person name="Stajich J.E."/>
            <person name="Spatafora J.W."/>
            <person name="Visel A."/>
            <person name="Grigoriev I.V."/>
        </authorList>
    </citation>
    <scope>NUCLEOTIDE SEQUENCE [LARGE SCALE GENOMIC DNA]</scope>
    <source>
        <strain evidence="13 14">CBS 931.73</strain>
    </source>
</reference>
<dbReference type="Pfam" id="PF13967">
    <property type="entry name" value="RSN1_TM"/>
    <property type="match status" value="1"/>
</dbReference>
<evidence type="ECO:0000256" key="4">
    <source>
        <dbReference type="ARBA" id="ARBA00022692"/>
    </source>
</evidence>
<comment type="similarity">
    <text evidence="2">Belongs to the CSC1 (TC 1.A.17) family.</text>
</comment>
<dbReference type="Pfam" id="PF02714">
    <property type="entry name" value="RSN1_7TM"/>
    <property type="match status" value="1"/>
</dbReference>
<dbReference type="GO" id="GO:0005886">
    <property type="term" value="C:plasma membrane"/>
    <property type="evidence" value="ECO:0007669"/>
    <property type="project" value="TreeGrafter"/>
</dbReference>
<name>A0A1Y1XTH7_9FUNG</name>
<feature type="transmembrane region" description="Helical" evidence="8">
    <location>
        <begin position="457"/>
        <end position="479"/>
    </location>
</feature>
<dbReference type="EMBL" id="MCFE01000482">
    <property type="protein sequence ID" value="ORX89028.1"/>
    <property type="molecule type" value="Genomic_DNA"/>
</dbReference>
<dbReference type="Pfam" id="PF14703">
    <property type="entry name" value="PHM7_cyt"/>
    <property type="match status" value="1"/>
</dbReference>
<feature type="transmembrane region" description="Helical" evidence="8">
    <location>
        <begin position="142"/>
        <end position="161"/>
    </location>
</feature>
<comment type="caution">
    <text evidence="13">The sequence shown here is derived from an EMBL/GenBank/DDBJ whole genome shotgun (WGS) entry which is preliminary data.</text>
</comment>
<organism evidence="13 14">
    <name type="scientific">Basidiobolus meristosporus CBS 931.73</name>
    <dbReference type="NCBI Taxonomy" id="1314790"/>
    <lineage>
        <taxon>Eukaryota</taxon>
        <taxon>Fungi</taxon>
        <taxon>Fungi incertae sedis</taxon>
        <taxon>Zoopagomycota</taxon>
        <taxon>Entomophthoromycotina</taxon>
        <taxon>Basidiobolomycetes</taxon>
        <taxon>Basidiobolales</taxon>
        <taxon>Basidiobolaceae</taxon>
        <taxon>Basidiobolus</taxon>
    </lineage>
</organism>
<evidence type="ECO:0000259" key="12">
    <source>
        <dbReference type="Pfam" id="PF14703"/>
    </source>
</evidence>
<evidence type="ECO:0000256" key="8">
    <source>
        <dbReference type="SAM" id="Phobius"/>
    </source>
</evidence>
<feature type="transmembrane region" description="Helical" evidence="8">
    <location>
        <begin position="566"/>
        <end position="594"/>
    </location>
</feature>
<evidence type="ECO:0000256" key="6">
    <source>
        <dbReference type="ARBA" id="ARBA00023136"/>
    </source>
</evidence>
<dbReference type="Pfam" id="PF12621">
    <property type="entry name" value="PHM7_ext"/>
    <property type="match status" value="1"/>
</dbReference>
<dbReference type="InterPro" id="IPR022257">
    <property type="entry name" value="PHM7_ext"/>
</dbReference>
<evidence type="ECO:0000256" key="1">
    <source>
        <dbReference type="ARBA" id="ARBA00004141"/>
    </source>
</evidence>
<dbReference type="PANTHER" id="PTHR13018:SF139">
    <property type="entry name" value="PHOSPHATE METABOLISM PROTEIN 7"/>
    <property type="match status" value="1"/>
</dbReference>
<keyword evidence="14" id="KW-1185">Reference proteome</keyword>
<feature type="domain" description="10TM putative phosphate transporter extracellular tail" evidence="10">
    <location>
        <begin position="779"/>
        <end position="839"/>
    </location>
</feature>
<dbReference type="FunCoup" id="A0A1Y1XTH7">
    <property type="interactions" value="166"/>
</dbReference>
<sequence length="853" mass="95664">MSDSKDTADNMQIASFVSSLVFNVAVAGALYLAFAVLRHSDSSVYEPRTYMVAEEKRPPKLSRSPISWITNVFKTKDRILLHRVGLDAYMFLRFMRSSFFLFAIFTFFGYCILLPLNAVAPNKDLTEILKYGTGNVLLHRRLWGHIVLSFLYTGLTLYLIYRESKEYVHLRQRYLMSTEHQNTVMASTILVTGIPHNTNNIETLREMFDVFPGGVRYVCINRNIKNLEKDVNKRTGLVAKLEAAETKLIKANFKDPSKQPTRPTHSTSLIPCCGQKVDSIEQYREELAQMNQVITLKQKNLDQFPTESSAFITFNNQLAAHLAAQSLAHNSPLAMEAKYVEVSPDDIVWSNLSMFSLERSIRRLISLTIIIALVILWVIPVAFVQGIANLDKLVEILPFLSVINTWPASVKGIISGVLPSIALAVLMAVLPIILRMLIQFEGTVRRTDIELSLMNKYFFFLFVNVFLVTLFSGPIYSVFGRGSDIALDANTVVQQIAQNIPKASVFFISYVLLQTFIGSGKEILQAVPLIIRYLMRFVLASTPRKLSNLEALPGFVWGTAFPQHTLIFVVGMAFATIAPILMIFIAAYFGLYYLVYSHQFQYVYGSNTAQTGGLFFPRAVNHMLTGLYMFHVCLICQFFFQKAVPQGIVQVVLLILTVLIHLFGKRGFKPLLKYLPLNIALDPTPLGLAEGNSALMNGESGHTGSENIDLERQGFIQDQQPMPNGYQEKGDHEAHNQASPTVPNQDANIVSPKKEKLEAPDSTSTTRSSKRRQAFSYSVHDGQDEAYLHPALRDPVPTVWLPQDSVGLSDREVYSLDRQDIPATNEGAHLDEEKGHIVLTKFDGPPTVAEPQP</sequence>
<evidence type="ECO:0000313" key="13">
    <source>
        <dbReference type="EMBL" id="ORX89028.1"/>
    </source>
</evidence>
<keyword evidence="6 8" id="KW-0472">Membrane</keyword>
<feature type="transmembrane region" description="Helical" evidence="8">
    <location>
        <begin position="364"/>
        <end position="388"/>
    </location>
</feature>
<comment type="subcellular location">
    <subcellularLocation>
        <location evidence="1">Membrane</location>
        <topology evidence="1">Multi-pass membrane protein</topology>
    </subcellularLocation>
</comment>
<feature type="transmembrane region" description="Helical" evidence="8">
    <location>
        <begin position="12"/>
        <end position="37"/>
    </location>
</feature>
<keyword evidence="3" id="KW-0813">Transport</keyword>
<dbReference type="PANTHER" id="PTHR13018">
    <property type="entry name" value="PROBABLE MEMBRANE PROTEIN DUF221-RELATED"/>
    <property type="match status" value="1"/>
</dbReference>
<evidence type="ECO:0000313" key="14">
    <source>
        <dbReference type="Proteomes" id="UP000193498"/>
    </source>
</evidence>
<evidence type="ECO:0000259" key="9">
    <source>
        <dbReference type="Pfam" id="PF02714"/>
    </source>
</evidence>
<protein>
    <submittedName>
        <fullName evidence="13">DUF221-domain-containing protein</fullName>
    </submittedName>
</protein>
<feature type="compositionally biased region" description="Polar residues" evidence="7">
    <location>
        <begin position="736"/>
        <end position="748"/>
    </location>
</feature>
<feature type="domain" description="CSC1/OSCA1-like 7TM region" evidence="9">
    <location>
        <begin position="362"/>
        <end position="636"/>
    </location>
</feature>
<dbReference type="AlphaFoldDB" id="A0A1Y1XTH7"/>
<dbReference type="GO" id="GO:0005227">
    <property type="term" value="F:calcium-activated cation channel activity"/>
    <property type="evidence" value="ECO:0007669"/>
    <property type="project" value="InterPro"/>
</dbReference>
<keyword evidence="5 8" id="KW-1133">Transmembrane helix</keyword>
<dbReference type="InParanoid" id="A0A1Y1XTH7"/>
<feature type="region of interest" description="Disordered" evidence="7">
    <location>
        <begin position="718"/>
        <end position="776"/>
    </location>
</feature>
<evidence type="ECO:0000259" key="10">
    <source>
        <dbReference type="Pfam" id="PF12621"/>
    </source>
</evidence>
<accession>A0A1Y1XTH7</accession>
<evidence type="ECO:0000256" key="3">
    <source>
        <dbReference type="ARBA" id="ARBA00022448"/>
    </source>
</evidence>
<feature type="transmembrane region" description="Helical" evidence="8">
    <location>
        <begin position="99"/>
        <end position="122"/>
    </location>
</feature>
<dbReference type="OrthoDB" id="1076608at2759"/>
<dbReference type="InterPro" id="IPR045122">
    <property type="entry name" value="Csc1-like"/>
</dbReference>
<feature type="transmembrane region" description="Helical" evidence="8">
    <location>
        <begin position="499"/>
        <end position="517"/>
    </location>
</feature>
<feature type="transmembrane region" description="Helical" evidence="8">
    <location>
        <begin position="408"/>
        <end position="437"/>
    </location>
</feature>
<dbReference type="InterPro" id="IPR027815">
    <property type="entry name" value="CSC1/OSCA1-like_cyt"/>
</dbReference>
<feature type="domain" description="CSC1/OSCA1-like N-terminal transmembrane" evidence="11">
    <location>
        <begin position="15"/>
        <end position="163"/>
    </location>
</feature>
<keyword evidence="4 8" id="KW-0812">Transmembrane</keyword>
<dbReference type="Proteomes" id="UP000193498">
    <property type="component" value="Unassembled WGS sequence"/>
</dbReference>
<evidence type="ECO:0000256" key="2">
    <source>
        <dbReference type="ARBA" id="ARBA00007779"/>
    </source>
</evidence>
<dbReference type="InterPro" id="IPR032880">
    <property type="entry name" value="CSC1/OSCA1-like_N"/>
</dbReference>
<dbReference type="InterPro" id="IPR003864">
    <property type="entry name" value="CSC1/OSCA1-like_7TM"/>
</dbReference>
<feature type="transmembrane region" description="Helical" evidence="8">
    <location>
        <begin position="646"/>
        <end position="664"/>
    </location>
</feature>